<feature type="domain" description="Protein kinase" evidence="1">
    <location>
        <begin position="30"/>
        <end position="236"/>
    </location>
</feature>
<dbReference type="CDD" id="cd00180">
    <property type="entry name" value="PKc"/>
    <property type="match status" value="1"/>
</dbReference>
<dbReference type="PANTHER" id="PTHR24362:SF309">
    <property type="entry name" value="PROTEIN KINASE DOMAIN-CONTAINING PROTEIN"/>
    <property type="match status" value="1"/>
</dbReference>
<comment type="caution">
    <text evidence="2">The sequence shown here is derived from an EMBL/GenBank/DDBJ whole genome shotgun (WGS) entry which is preliminary data.</text>
</comment>
<gene>
    <name evidence="2" type="ORF">CHS0354_005905</name>
</gene>
<accession>A0AAE0T2J0</accession>
<reference evidence="2" key="1">
    <citation type="journal article" date="2021" name="Genome Biol. Evol.">
        <title>A High-Quality Reference Genome for a Parasitic Bivalve with Doubly Uniparental Inheritance (Bivalvia: Unionida).</title>
        <authorList>
            <person name="Smith C.H."/>
        </authorList>
    </citation>
    <scope>NUCLEOTIDE SEQUENCE</scope>
    <source>
        <strain evidence="2">CHS0354</strain>
    </source>
</reference>
<dbReference type="InterPro" id="IPR011009">
    <property type="entry name" value="Kinase-like_dom_sf"/>
</dbReference>
<dbReference type="Pfam" id="PF00069">
    <property type="entry name" value="Pkinase"/>
    <property type="match status" value="1"/>
</dbReference>
<evidence type="ECO:0000313" key="2">
    <source>
        <dbReference type="EMBL" id="KAK3602441.1"/>
    </source>
</evidence>
<protein>
    <recommendedName>
        <fullName evidence="1">Protein kinase domain-containing protein</fullName>
    </recommendedName>
</protein>
<dbReference type="PANTHER" id="PTHR24362">
    <property type="entry name" value="SERINE/THREONINE-PROTEIN KINASE NEK"/>
    <property type="match status" value="1"/>
</dbReference>
<dbReference type="Proteomes" id="UP001195483">
    <property type="component" value="Unassembled WGS sequence"/>
</dbReference>
<dbReference type="Gene3D" id="1.10.510.10">
    <property type="entry name" value="Transferase(Phosphotransferase) domain 1"/>
    <property type="match status" value="1"/>
</dbReference>
<dbReference type="AlphaFoldDB" id="A0AAE0T2J0"/>
<evidence type="ECO:0000259" key="1">
    <source>
        <dbReference type="PROSITE" id="PS50011"/>
    </source>
</evidence>
<reference evidence="2" key="3">
    <citation type="submission" date="2023-05" db="EMBL/GenBank/DDBJ databases">
        <authorList>
            <person name="Smith C.H."/>
        </authorList>
    </citation>
    <scope>NUCLEOTIDE SEQUENCE</scope>
    <source>
        <strain evidence="2">CHS0354</strain>
        <tissue evidence="2">Mantle</tissue>
    </source>
</reference>
<dbReference type="GO" id="GO:0004672">
    <property type="term" value="F:protein kinase activity"/>
    <property type="evidence" value="ECO:0007669"/>
    <property type="project" value="InterPro"/>
</dbReference>
<keyword evidence="3" id="KW-1185">Reference proteome</keyword>
<dbReference type="PROSITE" id="PS50011">
    <property type="entry name" value="PROTEIN_KINASE_DOM"/>
    <property type="match status" value="1"/>
</dbReference>
<dbReference type="SUPFAM" id="SSF56112">
    <property type="entry name" value="Protein kinase-like (PK-like)"/>
    <property type="match status" value="1"/>
</dbReference>
<sequence length="236" mass="27269">MLLKLIKSFKEWIMEICIDSGNVLFQEEKYKIMTMIDYGSFGDVYKVQSQSDRKSYAMKRIVFRVHEKDDPYLMSEIWCLTHLRHKNIIQLKDIILWDKRVDIIMEYAELQNLEKLCREVGPLSLTYILDIYSQIIDGMAYCHLRGVAHQDLTPGNILMTGANVVEIADFELAFRCCSEDGSEEIPCTDFLGNTSYLAPELLSQIPFLARSADIWSLGILLCFIVCQDIPYKGQEP</sequence>
<dbReference type="InterPro" id="IPR000719">
    <property type="entry name" value="Prot_kinase_dom"/>
</dbReference>
<dbReference type="GO" id="GO:0005524">
    <property type="term" value="F:ATP binding"/>
    <property type="evidence" value="ECO:0007669"/>
    <property type="project" value="InterPro"/>
</dbReference>
<reference evidence="2" key="2">
    <citation type="journal article" date="2021" name="Genome Biol. Evol.">
        <title>Developing a high-quality reference genome for a parasitic bivalve with doubly uniparental inheritance (Bivalvia: Unionida).</title>
        <authorList>
            <person name="Smith C.H."/>
        </authorList>
    </citation>
    <scope>NUCLEOTIDE SEQUENCE</scope>
    <source>
        <strain evidence="2">CHS0354</strain>
        <tissue evidence="2">Mantle</tissue>
    </source>
</reference>
<evidence type="ECO:0000313" key="3">
    <source>
        <dbReference type="Proteomes" id="UP001195483"/>
    </source>
</evidence>
<name>A0AAE0T2J0_9BIVA</name>
<organism evidence="2 3">
    <name type="scientific">Potamilus streckersoni</name>
    <dbReference type="NCBI Taxonomy" id="2493646"/>
    <lineage>
        <taxon>Eukaryota</taxon>
        <taxon>Metazoa</taxon>
        <taxon>Spiralia</taxon>
        <taxon>Lophotrochozoa</taxon>
        <taxon>Mollusca</taxon>
        <taxon>Bivalvia</taxon>
        <taxon>Autobranchia</taxon>
        <taxon>Heteroconchia</taxon>
        <taxon>Palaeoheterodonta</taxon>
        <taxon>Unionida</taxon>
        <taxon>Unionoidea</taxon>
        <taxon>Unionidae</taxon>
        <taxon>Ambleminae</taxon>
        <taxon>Lampsilini</taxon>
        <taxon>Potamilus</taxon>
    </lineage>
</organism>
<dbReference type="EMBL" id="JAEAOA010000421">
    <property type="protein sequence ID" value="KAK3602441.1"/>
    <property type="molecule type" value="Genomic_DNA"/>
</dbReference>
<proteinExistence type="predicted"/>